<reference evidence="2" key="1">
    <citation type="submission" date="2016-10" db="EMBL/GenBank/DDBJ databases">
        <authorList>
            <person name="Varghese N."/>
            <person name="Submissions S."/>
        </authorList>
    </citation>
    <scope>NUCLEOTIDE SEQUENCE [LARGE SCALE GENOMIC DNA]</scope>
    <source>
        <strain evidence="2">DSM 24740</strain>
    </source>
</reference>
<gene>
    <name evidence="1" type="ORF">SAMN05444359_10210</name>
</gene>
<dbReference type="STRING" id="478744.SAMN05444359_10210"/>
<protein>
    <submittedName>
        <fullName evidence="1">Uncharacterized protein</fullName>
    </submittedName>
</protein>
<dbReference type="AlphaFoldDB" id="A0A1H9A9D4"/>
<dbReference type="EMBL" id="FOFB01000002">
    <property type="protein sequence ID" value="SEP73235.1"/>
    <property type="molecule type" value="Genomic_DNA"/>
</dbReference>
<dbReference type="InParanoid" id="A0A1H9A9D4"/>
<dbReference type="Proteomes" id="UP000199021">
    <property type="component" value="Unassembled WGS sequence"/>
</dbReference>
<accession>A0A1H9A9D4</accession>
<name>A0A1H9A9D4_9BACT</name>
<organism evidence="1 2">
    <name type="scientific">Neolewinella agarilytica</name>
    <dbReference type="NCBI Taxonomy" id="478744"/>
    <lineage>
        <taxon>Bacteria</taxon>
        <taxon>Pseudomonadati</taxon>
        <taxon>Bacteroidota</taxon>
        <taxon>Saprospiria</taxon>
        <taxon>Saprospirales</taxon>
        <taxon>Lewinellaceae</taxon>
        <taxon>Neolewinella</taxon>
    </lineage>
</organism>
<sequence>MPGLFGFLISRKYSFPDLKKGRTFARL</sequence>
<evidence type="ECO:0000313" key="2">
    <source>
        <dbReference type="Proteomes" id="UP000199021"/>
    </source>
</evidence>
<proteinExistence type="predicted"/>
<keyword evidence="2" id="KW-1185">Reference proteome</keyword>
<evidence type="ECO:0000313" key="1">
    <source>
        <dbReference type="EMBL" id="SEP73235.1"/>
    </source>
</evidence>